<keyword evidence="1" id="KW-0812">Transmembrane</keyword>
<dbReference type="InterPro" id="IPR010389">
    <property type="entry name" value="Urate_ox_N"/>
</dbReference>
<feature type="domain" description="Urate oxidase N-terminal" evidence="2">
    <location>
        <begin position="129"/>
        <end position="191"/>
    </location>
</feature>
<reference evidence="3 4" key="1">
    <citation type="submission" date="2020-08" db="EMBL/GenBank/DDBJ databases">
        <title>Genomic Encyclopedia of Type Strains, Phase IV (KMG-IV): sequencing the most valuable type-strain genomes for metagenomic binning, comparative biology and taxonomic classification.</title>
        <authorList>
            <person name="Goeker M."/>
        </authorList>
    </citation>
    <scope>NUCLEOTIDE SEQUENCE [LARGE SCALE GENOMIC DNA]</scope>
    <source>
        <strain evidence="3 4">DSM 26723</strain>
    </source>
</reference>
<evidence type="ECO:0000259" key="2">
    <source>
        <dbReference type="Pfam" id="PF06181"/>
    </source>
</evidence>
<dbReference type="EMBL" id="JACHHZ010000001">
    <property type="protein sequence ID" value="MBB6091359.1"/>
    <property type="molecule type" value="Genomic_DNA"/>
</dbReference>
<feature type="transmembrane region" description="Helical" evidence="1">
    <location>
        <begin position="6"/>
        <end position="25"/>
    </location>
</feature>
<feature type="transmembrane region" description="Helical" evidence="1">
    <location>
        <begin position="90"/>
        <end position="107"/>
    </location>
</feature>
<dbReference type="PIRSF" id="PIRSF032086">
    <property type="entry name" value="UCP032086"/>
    <property type="match status" value="1"/>
</dbReference>
<sequence>MNPLTSVRGAIITGIVLTIVLILVITGQGPELQGVHIDRWIHIVSGITWIGLLYYFNLVQIPGLAAAAADSGGPGGAGVTKYIAPRALLWFRWAAVATWISGAYYLASGYGDHANFIKAITLQPGFRTIGIGAWLGTIMLFNVWVLIWPNQKKILGLVPATDAEKASARKTALYASRTNFILSLPMLLCMGGQSHGLGF</sequence>
<evidence type="ECO:0000313" key="4">
    <source>
        <dbReference type="Proteomes" id="UP000588068"/>
    </source>
</evidence>
<keyword evidence="1" id="KW-0472">Membrane</keyword>
<dbReference type="InterPro" id="IPR016988">
    <property type="entry name" value="UCP032086"/>
</dbReference>
<accession>A0A841HFY6</accession>
<protein>
    <submittedName>
        <fullName evidence="3">Putative membrane protein</fullName>
    </submittedName>
</protein>
<dbReference type="Pfam" id="PF06181">
    <property type="entry name" value="Urate_ox_N"/>
    <property type="match status" value="1"/>
</dbReference>
<name>A0A841HFY6_9GAMM</name>
<comment type="caution">
    <text evidence="3">The sequence shown here is derived from an EMBL/GenBank/DDBJ whole genome shotgun (WGS) entry which is preliminary data.</text>
</comment>
<feature type="transmembrane region" description="Helical" evidence="1">
    <location>
        <begin position="37"/>
        <end position="56"/>
    </location>
</feature>
<organism evidence="3 4">
    <name type="scientific">Povalibacter uvarum</name>
    <dbReference type="NCBI Taxonomy" id="732238"/>
    <lineage>
        <taxon>Bacteria</taxon>
        <taxon>Pseudomonadati</taxon>
        <taxon>Pseudomonadota</taxon>
        <taxon>Gammaproteobacteria</taxon>
        <taxon>Steroidobacterales</taxon>
        <taxon>Steroidobacteraceae</taxon>
        <taxon>Povalibacter</taxon>
    </lineage>
</organism>
<proteinExistence type="predicted"/>
<feature type="transmembrane region" description="Helical" evidence="1">
    <location>
        <begin position="128"/>
        <end position="148"/>
    </location>
</feature>
<keyword evidence="1" id="KW-1133">Transmembrane helix</keyword>
<keyword evidence="4" id="KW-1185">Reference proteome</keyword>
<gene>
    <name evidence="3" type="ORF">HNQ60_000205</name>
</gene>
<dbReference type="Proteomes" id="UP000588068">
    <property type="component" value="Unassembled WGS sequence"/>
</dbReference>
<evidence type="ECO:0000313" key="3">
    <source>
        <dbReference type="EMBL" id="MBB6091359.1"/>
    </source>
</evidence>
<evidence type="ECO:0000256" key="1">
    <source>
        <dbReference type="SAM" id="Phobius"/>
    </source>
</evidence>
<dbReference type="RefSeq" id="WP_184329163.1">
    <property type="nucleotide sequence ID" value="NZ_JACHHZ010000001.1"/>
</dbReference>
<dbReference type="AlphaFoldDB" id="A0A841HFY6"/>